<feature type="signal peptide" evidence="1">
    <location>
        <begin position="1"/>
        <end position="31"/>
    </location>
</feature>
<keyword evidence="3" id="KW-1185">Reference proteome</keyword>
<dbReference type="EMBL" id="QLLG01000224">
    <property type="protein sequence ID" value="RMX65918.1"/>
    <property type="molecule type" value="Genomic_DNA"/>
</dbReference>
<feature type="chain" id="PRO_5018102076" description="RxLR effector protein" evidence="1">
    <location>
        <begin position="32"/>
        <end position="309"/>
    </location>
</feature>
<dbReference type="STRING" id="542832.A0A3M6VFW0"/>
<evidence type="ECO:0000313" key="3">
    <source>
        <dbReference type="Proteomes" id="UP000282087"/>
    </source>
</evidence>
<evidence type="ECO:0000313" key="2">
    <source>
        <dbReference type="EMBL" id="RMX65918.1"/>
    </source>
</evidence>
<name>A0A3M6VFW0_9STRA</name>
<dbReference type="VEuPathDB" id="FungiDB:DD237_002919"/>
<evidence type="ECO:0008006" key="4">
    <source>
        <dbReference type="Google" id="ProtNLM"/>
    </source>
</evidence>
<accession>A0A3M6VFW0</accession>
<protein>
    <recommendedName>
        <fullName evidence="4">RxLR effector protein</fullName>
    </recommendedName>
</protein>
<reference evidence="2 3" key="1">
    <citation type="submission" date="2018-06" db="EMBL/GenBank/DDBJ databases">
        <title>Comparative genomics of downy mildews reveals potential adaptations to biotrophy.</title>
        <authorList>
            <person name="Fletcher K."/>
            <person name="Klosterman S.J."/>
            <person name="Derevnina L."/>
            <person name="Martin F."/>
            <person name="Koike S."/>
            <person name="Reyes Chin-Wo S."/>
            <person name="Mou B."/>
            <person name="Michelmore R."/>
        </authorList>
    </citation>
    <scope>NUCLEOTIDE SEQUENCE [LARGE SCALE GENOMIC DNA]</scope>
    <source>
        <strain evidence="2 3">R14</strain>
    </source>
</reference>
<dbReference type="AlphaFoldDB" id="A0A3M6VFW0"/>
<evidence type="ECO:0000256" key="1">
    <source>
        <dbReference type="SAM" id="SignalP"/>
    </source>
</evidence>
<keyword evidence="1" id="KW-0732">Signal</keyword>
<gene>
    <name evidence="2" type="ORF">DD238_004929</name>
</gene>
<dbReference type="Proteomes" id="UP000282087">
    <property type="component" value="Unassembled WGS sequence"/>
</dbReference>
<organism evidence="2 3">
    <name type="scientific">Peronospora effusa</name>
    <dbReference type="NCBI Taxonomy" id="542832"/>
    <lineage>
        <taxon>Eukaryota</taxon>
        <taxon>Sar</taxon>
        <taxon>Stramenopiles</taxon>
        <taxon>Oomycota</taxon>
        <taxon>Peronosporomycetes</taxon>
        <taxon>Peronosporales</taxon>
        <taxon>Peronosporaceae</taxon>
        <taxon>Peronospora</taxon>
    </lineage>
</organism>
<sequence length="309" mass="34744">MSVKSNGVQFSYTKALILVALVASSATSVITTRSPEDAIHGLQALNRQNVGHTEVSIKRYLRSNAKMTSSDPTGNPEERAGFTSSFTSSLSSLNARMKTSLSTVIEKLQRWWWSLWRKSPNYIFTRLGLGFTEAKLFESPAFFKWFAFLESRYPNSATEEMFNVLAGHYKDKAVLMKVLVAGTTLERTKEIADKLLEIQFKKWRENPRTSVNEVLTFLKLAETGDELFESPVLGKWVALVKNIFKDEKITHEIVYVNLAAEYGDDEAFAKALAKGIAANNPLAEKLEAIRLSHQKTNNPKTTFTFLGDK</sequence>
<comment type="caution">
    <text evidence="2">The sequence shown here is derived from an EMBL/GenBank/DDBJ whole genome shotgun (WGS) entry which is preliminary data.</text>
</comment>
<proteinExistence type="predicted"/>